<dbReference type="GO" id="GO:0046872">
    <property type="term" value="F:metal ion binding"/>
    <property type="evidence" value="ECO:0007669"/>
    <property type="project" value="UniProtKB-KW"/>
</dbReference>
<dbReference type="AlphaFoldDB" id="A0AB36TEF0"/>
<evidence type="ECO:0000256" key="2">
    <source>
        <dbReference type="ARBA" id="ARBA00022723"/>
    </source>
</evidence>
<dbReference type="SUPFAM" id="SSF109604">
    <property type="entry name" value="HD-domain/PDEase-like"/>
    <property type="match status" value="1"/>
</dbReference>
<reference evidence="8 9" key="1">
    <citation type="submission" date="2017-09" db="EMBL/GenBank/DDBJ databases">
        <title>Evaluation of Pacific Biosciences Sequencing Technology to Finishing C. thermocellum Genome Sequences.</title>
        <authorList>
            <person name="Brown S."/>
        </authorList>
    </citation>
    <scope>NUCLEOTIDE SEQUENCE [LARGE SCALE GENOMIC DNA]</scope>
    <source>
        <strain evidence="8 9">AD2</strain>
    </source>
</reference>
<dbReference type="PANTHER" id="PTHR35795">
    <property type="entry name" value="SLR1885 PROTEIN"/>
    <property type="match status" value="1"/>
</dbReference>
<dbReference type="EMBL" id="PDBW01000001">
    <property type="protein sequence ID" value="PFH02294.1"/>
    <property type="molecule type" value="Genomic_DNA"/>
</dbReference>
<organism evidence="8 9">
    <name type="scientific">Acetivibrio thermocellus AD2</name>
    <dbReference type="NCBI Taxonomy" id="1138384"/>
    <lineage>
        <taxon>Bacteria</taxon>
        <taxon>Bacillati</taxon>
        <taxon>Bacillota</taxon>
        <taxon>Clostridia</taxon>
        <taxon>Eubacteriales</taxon>
        <taxon>Oscillospiraceae</taxon>
        <taxon>Acetivibrio</taxon>
    </lineage>
</organism>
<dbReference type="Gene3D" id="1.10.3210.10">
    <property type="entry name" value="Hypothetical protein af1432"/>
    <property type="match status" value="1"/>
</dbReference>
<evidence type="ECO:0000313" key="9">
    <source>
        <dbReference type="Proteomes" id="UP000223596"/>
    </source>
</evidence>
<evidence type="ECO:0000313" key="8">
    <source>
        <dbReference type="EMBL" id="PFH02294.1"/>
    </source>
</evidence>
<dbReference type="InterPro" id="IPR003607">
    <property type="entry name" value="HD/PDEase_dom"/>
</dbReference>
<evidence type="ECO:0000256" key="6">
    <source>
        <dbReference type="ARBA" id="ARBA00049417"/>
    </source>
</evidence>
<comment type="caution">
    <text evidence="8">The sequence shown here is derived from an EMBL/GenBank/DDBJ whole genome shotgun (WGS) entry which is preliminary data.</text>
</comment>
<proteinExistence type="predicted"/>
<dbReference type="PANTHER" id="PTHR35795:SF1">
    <property type="entry name" value="BIS(5'-NUCLEOSYL)-TETRAPHOSPHATASE, SYMMETRICAL"/>
    <property type="match status" value="1"/>
</dbReference>
<comment type="catalytic activity">
    <reaction evidence="6">
        <text>P(1),P(4)-bis(5'-adenosyl) tetraphosphate + H2O = 2 ADP + 2 H(+)</text>
        <dbReference type="Rhea" id="RHEA:24252"/>
        <dbReference type="ChEBI" id="CHEBI:15377"/>
        <dbReference type="ChEBI" id="CHEBI:15378"/>
        <dbReference type="ChEBI" id="CHEBI:58141"/>
        <dbReference type="ChEBI" id="CHEBI:456216"/>
        <dbReference type="EC" id="3.6.1.41"/>
    </reaction>
</comment>
<feature type="domain" description="HD" evidence="7">
    <location>
        <begin position="18"/>
        <end position="133"/>
    </location>
</feature>
<name>A0AB36TEF0_ACETH</name>
<dbReference type="InterPro" id="IPR006675">
    <property type="entry name" value="HDIG_dom"/>
</dbReference>
<dbReference type="PROSITE" id="PS51831">
    <property type="entry name" value="HD"/>
    <property type="match status" value="1"/>
</dbReference>
<accession>A0AB36TEF0</accession>
<dbReference type="Proteomes" id="UP000223596">
    <property type="component" value="Unassembled WGS sequence"/>
</dbReference>
<dbReference type="RefSeq" id="WP_003517440.1">
    <property type="nucleotide sequence ID" value="NZ_CP013828.1"/>
</dbReference>
<dbReference type="SMART" id="SM00471">
    <property type="entry name" value="HDc"/>
    <property type="match status" value="1"/>
</dbReference>
<dbReference type="CDD" id="cd00077">
    <property type="entry name" value="HDc"/>
    <property type="match status" value="1"/>
</dbReference>
<dbReference type="EC" id="3.6.1.41" evidence="1"/>
<gene>
    <name evidence="8" type="ORF">M972_111062</name>
</gene>
<dbReference type="InterPro" id="IPR005249">
    <property type="entry name" value="YqeK"/>
</dbReference>
<evidence type="ECO:0000256" key="5">
    <source>
        <dbReference type="ARBA" id="ARBA00023004"/>
    </source>
</evidence>
<keyword evidence="4 8" id="KW-0378">Hydrolase</keyword>
<dbReference type="GO" id="GO:0000166">
    <property type="term" value="F:nucleotide binding"/>
    <property type="evidence" value="ECO:0007669"/>
    <property type="project" value="UniProtKB-KW"/>
</dbReference>
<dbReference type="InterPro" id="IPR006674">
    <property type="entry name" value="HD_domain"/>
</dbReference>
<evidence type="ECO:0000259" key="7">
    <source>
        <dbReference type="PROSITE" id="PS51831"/>
    </source>
</evidence>
<dbReference type="InterPro" id="IPR051094">
    <property type="entry name" value="Diverse_Catalytic_Enzymes"/>
</dbReference>
<evidence type="ECO:0000256" key="3">
    <source>
        <dbReference type="ARBA" id="ARBA00022741"/>
    </source>
</evidence>
<keyword evidence="3" id="KW-0547">Nucleotide-binding</keyword>
<dbReference type="GO" id="GO:0008803">
    <property type="term" value="F:bis(5'-nucleosyl)-tetraphosphatase (symmetrical) activity"/>
    <property type="evidence" value="ECO:0007669"/>
    <property type="project" value="UniProtKB-EC"/>
</dbReference>
<dbReference type="NCBIfam" id="TIGR00277">
    <property type="entry name" value="HDIG"/>
    <property type="match status" value="1"/>
</dbReference>
<evidence type="ECO:0000256" key="1">
    <source>
        <dbReference type="ARBA" id="ARBA00012506"/>
    </source>
</evidence>
<protein>
    <recommendedName>
        <fullName evidence="1">bis(5'-nucleosyl)-tetraphosphatase (symmetrical)</fullName>
        <ecNumber evidence="1">3.6.1.41</ecNumber>
    </recommendedName>
</protein>
<sequence>MTIDEIKRKLESVLSPKRFEHSLGVMDTAVNLAEKYGGNVEKAALAGILHDCAREIEGQAMFELCKKYHINVDYITLAQPELLHGPVGAVIAAEEYGIEDEDVLKAIECHTTGRENMTLLDKIIFIADYIEPGRKFPGVEEVRELAYRDLNRSILLSLDNTIRYVMNKGAFIHPDTILARNFIIKESRS</sequence>
<dbReference type="NCBIfam" id="TIGR00488">
    <property type="entry name" value="bis(5'-nucleosyl)-tetraphosphatase (symmetrical) YqeK"/>
    <property type="match status" value="1"/>
</dbReference>
<keyword evidence="5" id="KW-0408">Iron</keyword>
<evidence type="ECO:0000256" key="4">
    <source>
        <dbReference type="ARBA" id="ARBA00022801"/>
    </source>
</evidence>
<keyword evidence="2" id="KW-0479">Metal-binding</keyword>
<dbReference type="Pfam" id="PF01966">
    <property type="entry name" value="HD"/>
    <property type="match status" value="1"/>
</dbReference>